<evidence type="ECO:0008006" key="6">
    <source>
        <dbReference type="Google" id="ProtNLM"/>
    </source>
</evidence>
<protein>
    <recommendedName>
        <fullName evidence="6">MADF domain-containing protein</fullName>
    </recommendedName>
</protein>
<dbReference type="PROSITE" id="PS51029">
    <property type="entry name" value="MADF"/>
    <property type="match status" value="1"/>
</dbReference>
<name>A0A9N9RJS9_9DIPT</name>
<accession>A0A9N9RJS9</accession>
<keyword evidence="5" id="KW-1185">Reference proteome</keyword>
<dbReference type="SMART" id="SM00595">
    <property type="entry name" value="MADF"/>
    <property type="match status" value="1"/>
</dbReference>
<evidence type="ECO:0000313" key="4">
    <source>
        <dbReference type="EMBL" id="CAG9798120.1"/>
    </source>
</evidence>
<proteinExistence type="predicted"/>
<keyword evidence="1" id="KW-0539">Nucleus</keyword>
<organism evidence="4 5">
    <name type="scientific">Chironomus riparius</name>
    <dbReference type="NCBI Taxonomy" id="315576"/>
    <lineage>
        <taxon>Eukaryota</taxon>
        <taxon>Metazoa</taxon>
        <taxon>Ecdysozoa</taxon>
        <taxon>Arthropoda</taxon>
        <taxon>Hexapoda</taxon>
        <taxon>Insecta</taxon>
        <taxon>Pterygota</taxon>
        <taxon>Neoptera</taxon>
        <taxon>Endopterygota</taxon>
        <taxon>Diptera</taxon>
        <taxon>Nematocera</taxon>
        <taxon>Chironomoidea</taxon>
        <taxon>Chironomidae</taxon>
        <taxon>Chironominae</taxon>
        <taxon>Chironomus</taxon>
    </lineage>
</organism>
<dbReference type="GO" id="GO:0005667">
    <property type="term" value="C:transcription regulator complex"/>
    <property type="evidence" value="ECO:0007669"/>
    <property type="project" value="TreeGrafter"/>
</dbReference>
<dbReference type="GO" id="GO:0005634">
    <property type="term" value="C:nucleus"/>
    <property type="evidence" value="ECO:0007669"/>
    <property type="project" value="UniProtKB-SubCell"/>
</dbReference>
<comment type="subcellular location">
    <subcellularLocation>
        <location evidence="1">Nucleus</location>
    </subcellularLocation>
</comment>
<dbReference type="Pfam" id="PF10545">
    <property type="entry name" value="MADF_DNA_bdg"/>
    <property type="match status" value="1"/>
</dbReference>
<evidence type="ECO:0000313" key="5">
    <source>
        <dbReference type="Proteomes" id="UP001153620"/>
    </source>
</evidence>
<evidence type="ECO:0000256" key="1">
    <source>
        <dbReference type="PROSITE-ProRule" id="PRU00371"/>
    </source>
</evidence>
<dbReference type="AlphaFoldDB" id="A0A9N9RJS9"/>
<reference evidence="4" key="1">
    <citation type="submission" date="2022-01" db="EMBL/GenBank/DDBJ databases">
        <authorList>
            <person name="King R."/>
        </authorList>
    </citation>
    <scope>NUCLEOTIDE SEQUENCE</scope>
</reference>
<reference evidence="4" key="2">
    <citation type="submission" date="2022-10" db="EMBL/GenBank/DDBJ databases">
        <authorList>
            <consortium name="ENA_rothamsted_submissions"/>
            <consortium name="culmorum"/>
            <person name="King R."/>
        </authorList>
    </citation>
    <scope>NUCLEOTIDE SEQUENCE</scope>
</reference>
<evidence type="ECO:0000259" key="3">
    <source>
        <dbReference type="PROSITE" id="PS51031"/>
    </source>
</evidence>
<dbReference type="EMBL" id="OU895877">
    <property type="protein sequence ID" value="CAG9798120.1"/>
    <property type="molecule type" value="Genomic_DNA"/>
</dbReference>
<dbReference type="OrthoDB" id="6147983at2759"/>
<feature type="domain" description="BESS" evidence="3">
    <location>
        <begin position="265"/>
        <end position="304"/>
    </location>
</feature>
<dbReference type="PANTHER" id="PTHR12243:SF60">
    <property type="entry name" value="SI:CH211-15D5.12-RELATED"/>
    <property type="match status" value="1"/>
</dbReference>
<evidence type="ECO:0000259" key="2">
    <source>
        <dbReference type="PROSITE" id="PS51029"/>
    </source>
</evidence>
<dbReference type="GO" id="GO:0006357">
    <property type="term" value="P:regulation of transcription by RNA polymerase II"/>
    <property type="evidence" value="ECO:0007669"/>
    <property type="project" value="TreeGrafter"/>
</dbReference>
<feature type="domain" description="MADF" evidence="2">
    <location>
        <begin position="14"/>
        <end position="103"/>
    </location>
</feature>
<dbReference type="InterPro" id="IPR039353">
    <property type="entry name" value="TF_Adf1"/>
</dbReference>
<dbReference type="PANTHER" id="PTHR12243">
    <property type="entry name" value="MADF DOMAIN TRANSCRIPTION FACTOR"/>
    <property type="match status" value="1"/>
</dbReference>
<dbReference type="InterPro" id="IPR006578">
    <property type="entry name" value="MADF-dom"/>
</dbReference>
<gene>
    <name evidence="4" type="ORF">CHIRRI_LOCUS1105</name>
</gene>
<dbReference type="InterPro" id="IPR004210">
    <property type="entry name" value="BESS_motif"/>
</dbReference>
<dbReference type="PROSITE" id="PS51031">
    <property type="entry name" value="BESS"/>
    <property type="match status" value="1"/>
</dbReference>
<sequence>MHNVTVDQIEKNKHLIRLVKQYPQIYNHDPSQQHNIESVEEVWHKIGADIGEPADVCKKKWRLLRSSLIRYIKVFKDKSTSKGNRYRPYYLLEHMDFLLPHIDDKSIIRKVKPIIKSPNHTPTTSATVTLVKKDRDDETILYANTTPNTTITYNVVATKDTSSQDIKTDSQQDIQQYYAGAGVKIIGEDYITTYQPGEQLIYQTTSSGGEEQQIQHTECIQEQHEQQQQECIQQESPSKSQVMASTTLIPLPNMNNIFSSTNPSEASDLYFLIGLLPDFKNLNNDQKRKVKIGILKLIDDVVTN</sequence>
<dbReference type="Proteomes" id="UP001153620">
    <property type="component" value="Chromosome 1"/>
</dbReference>
<dbReference type="Pfam" id="PF02944">
    <property type="entry name" value="BESS"/>
    <property type="match status" value="1"/>
</dbReference>
<dbReference type="GO" id="GO:0003677">
    <property type="term" value="F:DNA binding"/>
    <property type="evidence" value="ECO:0007669"/>
    <property type="project" value="InterPro"/>
</dbReference>